<dbReference type="Pfam" id="PF06224">
    <property type="entry name" value="AlkZ-like"/>
    <property type="match status" value="1"/>
</dbReference>
<gene>
    <name evidence="1" type="ORF">H9L22_17810</name>
</gene>
<name>A0A7H0HAX2_9ACTN</name>
<sequence>MQGQDLPGVVASAALRSSGAVADVLTALDDGRLVRGYPMRGTVFLMDAADVVWATQLCAEPSLRAAANRRHQLGLDAQQIERAGGIAEEALDSGPMSRADLFAVWEAAGLAPAGGRGYHMLFTLIAATRLVYGPWNGADQDVALVRQWLPGAAGLAERFDGDRTAAVAEWLLRYLTSHGPATVRDFAWWTKLTLGEIRRALPLIVDRLETDGAAESSYWRPGLHDEVRAVGRTAAQPLLLPGFDEYVLGYADRLFAMADDHHRRLVPGNNGVFKRSVVIGGRVVGTWTRAGRPGRRTLEIDGFVPISEAARRRLEARYGEFPFAAD</sequence>
<proteinExistence type="predicted"/>
<dbReference type="PANTHER" id="PTHR38479:SF2">
    <property type="entry name" value="WINGED HELIX DNA-BINDING DOMAIN-CONTAINING PROTEIN"/>
    <property type="match status" value="1"/>
</dbReference>
<dbReference type="PANTHER" id="PTHR38479">
    <property type="entry name" value="LMO0824 PROTEIN"/>
    <property type="match status" value="1"/>
</dbReference>
<accession>A0A7H0HAX2</accession>
<keyword evidence="2" id="KW-1185">Reference proteome</keyword>
<evidence type="ECO:0000313" key="2">
    <source>
        <dbReference type="Proteomes" id="UP000516117"/>
    </source>
</evidence>
<dbReference type="KEGG" id="tdf:H9L22_17810"/>
<protein>
    <submittedName>
        <fullName evidence="1">AlkZ family DNA glycosylase</fullName>
    </submittedName>
</protein>
<evidence type="ECO:0000313" key="1">
    <source>
        <dbReference type="EMBL" id="QNP57688.1"/>
    </source>
</evidence>
<reference evidence="1 2" key="1">
    <citation type="submission" date="2020-08" db="EMBL/GenBank/DDBJ databases">
        <title>Genome sequence of Tessaracoccus defluvii JCM 17540T.</title>
        <authorList>
            <person name="Hyun D.-W."/>
            <person name="Bae J.-W."/>
        </authorList>
    </citation>
    <scope>NUCLEOTIDE SEQUENCE [LARGE SCALE GENOMIC DNA]</scope>
    <source>
        <strain evidence="1 2">JCM 17540</strain>
    </source>
</reference>
<dbReference type="InterPro" id="IPR009351">
    <property type="entry name" value="AlkZ-like"/>
</dbReference>
<dbReference type="AlphaFoldDB" id="A0A7H0HAX2"/>
<dbReference type="EMBL" id="CP060789">
    <property type="protein sequence ID" value="QNP57688.1"/>
    <property type="molecule type" value="Genomic_DNA"/>
</dbReference>
<dbReference type="Proteomes" id="UP000516117">
    <property type="component" value="Chromosome"/>
</dbReference>
<organism evidence="1 2">
    <name type="scientific">Tessaracoccus defluvii</name>
    <dbReference type="NCBI Taxonomy" id="1285901"/>
    <lineage>
        <taxon>Bacteria</taxon>
        <taxon>Bacillati</taxon>
        <taxon>Actinomycetota</taxon>
        <taxon>Actinomycetes</taxon>
        <taxon>Propionibacteriales</taxon>
        <taxon>Propionibacteriaceae</taxon>
        <taxon>Tessaracoccus</taxon>
    </lineage>
</organism>